<evidence type="ECO:0000256" key="15">
    <source>
        <dbReference type="ARBA" id="ARBA00023004"/>
    </source>
</evidence>
<keyword evidence="18 22" id="KW-0472">Membrane</keyword>
<protein>
    <recommendedName>
        <fullName evidence="23">Cytochrome b5 heme-binding domain-containing protein</fullName>
    </recommendedName>
</protein>
<evidence type="ECO:0000256" key="4">
    <source>
        <dbReference type="ARBA" id="ARBA00022449"/>
    </source>
</evidence>
<evidence type="ECO:0000256" key="14">
    <source>
        <dbReference type="ARBA" id="ARBA00022989"/>
    </source>
</evidence>
<evidence type="ECO:0000256" key="8">
    <source>
        <dbReference type="ARBA" id="ARBA00022692"/>
    </source>
</evidence>
<dbReference type="PRINTS" id="PR00363">
    <property type="entry name" value="CYTOCHROMEB5"/>
</dbReference>
<dbReference type="AlphaFoldDB" id="A0A7R9KB99"/>
<keyword evidence="6" id="KW-0109">Calcium transport</keyword>
<dbReference type="GO" id="GO:0046872">
    <property type="term" value="F:metal ion binding"/>
    <property type="evidence" value="ECO:0007669"/>
    <property type="project" value="UniProtKB-KW"/>
</dbReference>
<dbReference type="PROSITE" id="PS50255">
    <property type="entry name" value="CYTOCHROME_B5_2"/>
    <property type="match status" value="1"/>
</dbReference>
<name>A0A7R9KB99_9ACAR</name>
<dbReference type="InterPro" id="IPR044880">
    <property type="entry name" value="NCX_ion-bd_dom_sf"/>
</dbReference>
<evidence type="ECO:0000313" key="25">
    <source>
        <dbReference type="Proteomes" id="UP000759131"/>
    </source>
</evidence>
<keyword evidence="16" id="KW-0915">Sodium</keyword>
<keyword evidence="7" id="KW-0349">Heme</keyword>
<feature type="compositionally biased region" description="Polar residues" evidence="21">
    <location>
        <begin position="93"/>
        <end position="118"/>
    </location>
</feature>
<evidence type="ECO:0000256" key="22">
    <source>
        <dbReference type="SAM" id="Phobius"/>
    </source>
</evidence>
<feature type="transmembrane region" description="Helical" evidence="22">
    <location>
        <begin position="409"/>
        <end position="439"/>
    </location>
</feature>
<dbReference type="InterPro" id="IPR004481">
    <property type="entry name" value="K/Na/Ca-exchanger"/>
</dbReference>
<feature type="transmembrane region" description="Helical" evidence="22">
    <location>
        <begin position="445"/>
        <end position="467"/>
    </location>
</feature>
<dbReference type="OrthoDB" id="2127281at2759"/>
<evidence type="ECO:0000259" key="23">
    <source>
        <dbReference type="PROSITE" id="PS50255"/>
    </source>
</evidence>
<keyword evidence="10" id="KW-0732">Signal</keyword>
<feature type="region of interest" description="Disordered" evidence="21">
    <location>
        <begin position="87"/>
        <end position="118"/>
    </location>
</feature>
<dbReference type="Gene3D" id="3.10.120.10">
    <property type="entry name" value="Cytochrome b5-like heme/steroid binding domain"/>
    <property type="match status" value="1"/>
</dbReference>
<feature type="transmembrane region" description="Helical" evidence="22">
    <location>
        <begin position="488"/>
        <end position="505"/>
    </location>
</feature>
<proteinExistence type="inferred from homology"/>
<feature type="domain" description="Cytochrome b5 heme-binding" evidence="23">
    <location>
        <begin position="559"/>
        <end position="635"/>
    </location>
</feature>
<comment type="similarity">
    <text evidence="20">Belongs to the cytochrome b5 family.</text>
</comment>
<feature type="transmembrane region" description="Helical" evidence="22">
    <location>
        <begin position="525"/>
        <end position="544"/>
    </location>
</feature>
<keyword evidence="25" id="KW-1185">Reference proteome</keyword>
<evidence type="ECO:0000256" key="9">
    <source>
        <dbReference type="ARBA" id="ARBA00022723"/>
    </source>
</evidence>
<dbReference type="Proteomes" id="UP000759131">
    <property type="component" value="Unassembled WGS sequence"/>
</dbReference>
<accession>A0A7R9KB99</accession>
<evidence type="ECO:0000256" key="17">
    <source>
        <dbReference type="ARBA" id="ARBA00023065"/>
    </source>
</evidence>
<dbReference type="GO" id="GO:0020037">
    <property type="term" value="F:heme binding"/>
    <property type="evidence" value="ECO:0007669"/>
    <property type="project" value="InterPro"/>
</dbReference>
<evidence type="ECO:0000256" key="19">
    <source>
        <dbReference type="ARBA" id="ARBA00023201"/>
    </source>
</evidence>
<evidence type="ECO:0000256" key="13">
    <source>
        <dbReference type="ARBA" id="ARBA00022958"/>
    </source>
</evidence>
<evidence type="ECO:0000256" key="12">
    <source>
        <dbReference type="ARBA" id="ARBA00022847"/>
    </source>
</evidence>
<keyword evidence="13" id="KW-0630">Potassium</keyword>
<reference evidence="24" key="1">
    <citation type="submission" date="2020-11" db="EMBL/GenBank/DDBJ databases">
        <authorList>
            <person name="Tran Van P."/>
        </authorList>
    </citation>
    <scope>NUCLEOTIDE SEQUENCE</scope>
</reference>
<dbReference type="GO" id="GO:0008273">
    <property type="term" value="F:calcium, potassium:sodium antiporter activity"/>
    <property type="evidence" value="ECO:0007669"/>
    <property type="project" value="TreeGrafter"/>
</dbReference>
<evidence type="ECO:0000313" key="24">
    <source>
        <dbReference type="EMBL" id="CAD7619854.1"/>
    </source>
</evidence>
<dbReference type="PROSITE" id="PS00191">
    <property type="entry name" value="CYTOCHROME_B5_1"/>
    <property type="match status" value="1"/>
</dbReference>
<evidence type="ECO:0000256" key="21">
    <source>
        <dbReference type="SAM" id="MobiDB-lite"/>
    </source>
</evidence>
<keyword evidence="14 22" id="KW-1133">Transmembrane helix</keyword>
<dbReference type="PANTHER" id="PTHR10846:SF73">
    <property type="entry name" value="SODIUM_CALCIUM EXCHANGER MEMBRANE REGION DOMAIN-CONTAINING PROTEIN"/>
    <property type="match status" value="1"/>
</dbReference>
<dbReference type="GO" id="GO:0005886">
    <property type="term" value="C:plasma membrane"/>
    <property type="evidence" value="ECO:0007669"/>
    <property type="project" value="TreeGrafter"/>
</dbReference>
<keyword evidence="4" id="KW-0050">Antiport</keyword>
<dbReference type="InterPro" id="IPR004837">
    <property type="entry name" value="NaCa_Exmemb"/>
</dbReference>
<dbReference type="FunFam" id="1.20.1420.30:FF:000009">
    <property type="entry name" value="sodium/potassium/calcium exchanger 5 isoform X2"/>
    <property type="match status" value="1"/>
</dbReference>
<evidence type="ECO:0000256" key="1">
    <source>
        <dbReference type="ARBA" id="ARBA00004141"/>
    </source>
</evidence>
<keyword evidence="17" id="KW-0406">Ion transport</keyword>
<dbReference type="Pfam" id="PF01699">
    <property type="entry name" value="Na_Ca_ex"/>
    <property type="match status" value="2"/>
</dbReference>
<dbReference type="InterPro" id="IPR036259">
    <property type="entry name" value="MFS_trans_sf"/>
</dbReference>
<dbReference type="EMBL" id="OC854643">
    <property type="protein sequence ID" value="CAD7619854.1"/>
    <property type="molecule type" value="Genomic_DNA"/>
</dbReference>
<sequence length="678" mass="75661">MSYERHIEEEILPIGRIERSEENDSNFRYETNGTNGTPIDETLNQIKANHKSRVEKRSVSVFLTTDKTVTTTTAFNVVGRGQADTLAPKFKKNGTNSGTKSKQNTEPNTQSPKSSISEFPTDFMTDSFRSNGGFVIHILVFIYICLALAVVCDVYFLQSLEYISSALSLPDDIAGATFMAIGTSAPELFTSVIGVFISDNDIGTGTIVGSAVFNLIAIPACCGFAAYYNLKKMPKVSSFPILRDMIFYVLTIITLILCIKDNKVDWVESLTLLALYAVYIVIMFFNAQYSHLITEAEEEEETPLLKDRKKSSIEEDYDNNRLEDYSKIELMKTPNGKYNEIKSNGTKHHNQSQNIESNLYPKLSPANNEEVVKPEEDDSEWTDHWIIKTILLPMNILFILTLPKATKFCFVITFIMSIVWIAVLTYVAVWMTTVVGYSIGIPDTVSGITILAAGTSIPELISSYLIVKKAGLANMAICNSIGSNIFDILFCLGLPWLLKSLILIITNGSGFASLANTSIPIQSQALPLTSLTLLITCFALLLTLKLTNWRLGLNVDEKERIFTRDEVRDHDDTDSLWVIVDGYVYDVTRFLEEHPGGQEVLKEYGGDDATHRFDEVGHSADALDMMKKYRIGRALGDDLEFQDFEATSASSVTEGWNWLPLLAGLSASLCTYYLLNYF</sequence>
<dbReference type="GO" id="GO:0015293">
    <property type="term" value="F:symporter activity"/>
    <property type="evidence" value="ECO:0007669"/>
    <property type="project" value="UniProtKB-KW"/>
</dbReference>
<feature type="transmembrane region" description="Helical" evidence="22">
    <location>
        <begin position="266"/>
        <end position="285"/>
    </location>
</feature>
<dbReference type="GO" id="GO:0006874">
    <property type="term" value="P:intracellular calcium ion homeostasis"/>
    <property type="evidence" value="ECO:0007669"/>
    <property type="project" value="TreeGrafter"/>
</dbReference>
<keyword evidence="19" id="KW-0739">Sodium transport</keyword>
<dbReference type="InterPro" id="IPR018506">
    <property type="entry name" value="Cyt_B5_heme-BS"/>
</dbReference>
<evidence type="ECO:0000256" key="18">
    <source>
        <dbReference type="ARBA" id="ARBA00023136"/>
    </source>
</evidence>
<dbReference type="Pfam" id="PF00173">
    <property type="entry name" value="Cyt-b5"/>
    <property type="match status" value="1"/>
</dbReference>
<dbReference type="PANTHER" id="PTHR10846">
    <property type="entry name" value="SODIUM/POTASSIUM/CALCIUM EXCHANGER"/>
    <property type="match status" value="1"/>
</dbReference>
<dbReference type="InterPro" id="IPR036400">
    <property type="entry name" value="Cyt_B5-like_heme/steroid_sf"/>
</dbReference>
<comment type="similarity">
    <text evidence="2">Belongs to the Ca(2+):cation antiporter (CaCA) (TC 2.A.19) family. SLC24A subfamily.</text>
</comment>
<keyword evidence="5" id="KW-0633">Potassium transport</keyword>
<keyword evidence="12" id="KW-0769">Symport</keyword>
<feature type="transmembrane region" description="Helical" evidence="22">
    <location>
        <begin position="134"/>
        <end position="156"/>
    </location>
</feature>
<gene>
    <name evidence="24" type="ORF">OSB1V03_LOCUS352</name>
</gene>
<dbReference type="EMBL" id="CAJPIZ010000068">
    <property type="protein sequence ID" value="CAG2100284.1"/>
    <property type="molecule type" value="Genomic_DNA"/>
</dbReference>
<evidence type="ECO:0000256" key="6">
    <source>
        <dbReference type="ARBA" id="ARBA00022568"/>
    </source>
</evidence>
<keyword evidence="15" id="KW-0408">Iron</keyword>
<evidence type="ECO:0000256" key="16">
    <source>
        <dbReference type="ARBA" id="ARBA00023053"/>
    </source>
</evidence>
<dbReference type="InterPro" id="IPR001199">
    <property type="entry name" value="Cyt_B5-like_heme/steroid-bd"/>
</dbReference>
<dbReference type="NCBIfam" id="TIGR00367">
    <property type="entry name" value="calcium/sodium antiporter"/>
    <property type="match status" value="1"/>
</dbReference>
<dbReference type="SUPFAM" id="SSF55856">
    <property type="entry name" value="Cytochrome b5-like heme/steroid binding domain"/>
    <property type="match status" value="1"/>
</dbReference>
<evidence type="ECO:0000256" key="10">
    <source>
        <dbReference type="ARBA" id="ARBA00022729"/>
    </source>
</evidence>
<keyword evidence="9" id="KW-0479">Metal-binding</keyword>
<feature type="transmembrane region" description="Helical" evidence="22">
    <location>
        <begin position="204"/>
        <end position="228"/>
    </location>
</feature>
<keyword evidence="11" id="KW-0106">Calcium</keyword>
<dbReference type="SUPFAM" id="SSF103473">
    <property type="entry name" value="MFS general substrate transporter"/>
    <property type="match status" value="1"/>
</dbReference>
<feature type="transmembrane region" description="Helical" evidence="22">
    <location>
        <begin position="176"/>
        <end position="197"/>
    </location>
</feature>
<dbReference type="Gene3D" id="1.20.1420.30">
    <property type="entry name" value="NCX, central ion-binding region"/>
    <property type="match status" value="2"/>
</dbReference>
<dbReference type="FunFam" id="3.10.120.10:FF:000002">
    <property type="entry name" value="Cytochrome b5 type B"/>
    <property type="match status" value="1"/>
</dbReference>
<evidence type="ECO:0000256" key="3">
    <source>
        <dbReference type="ARBA" id="ARBA00022448"/>
    </source>
</evidence>
<dbReference type="SMART" id="SM01117">
    <property type="entry name" value="Cyt-b5"/>
    <property type="match status" value="1"/>
</dbReference>
<evidence type="ECO:0000256" key="7">
    <source>
        <dbReference type="ARBA" id="ARBA00022617"/>
    </source>
</evidence>
<feature type="transmembrane region" description="Helical" evidence="22">
    <location>
        <begin position="385"/>
        <end position="402"/>
    </location>
</feature>
<evidence type="ECO:0000256" key="20">
    <source>
        <dbReference type="ARBA" id="ARBA00038168"/>
    </source>
</evidence>
<keyword evidence="3" id="KW-0813">Transport</keyword>
<keyword evidence="8 22" id="KW-0812">Transmembrane</keyword>
<comment type="subcellular location">
    <subcellularLocation>
        <location evidence="1">Membrane</location>
        <topology evidence="1">Multi-pass membrane protein</topology>
    </subcellularLocation>
</comment>
<organism evidence="24">
    <name type="scientific">Medioppia subpectinata</name>
    <dbReference type="NCBI Taxonomy" id="1979941"/>
    <lineage>
        <taxon>Eukaryota</taxon>
        <taxon>Metazoa</taxon>
        <taxon>Ecdysozoa</taxon>
        <taxon>Arthropoda</taxon>
        <taxon>Chelicerata</taxon>
        <taxon>Arachnida</taxon>
        <taxon>Acari</taxon>
        <taxon>Acariformes</taxon>
        <taxon>Sarcoptiformes</taxon>
        <taxon>Oribatida</taxon>
        <taxon>Brachypylina</taxon>
        <taxon>Oppioidea</taxon>
        <taxon>Oppiidae</taxon>
        <taxon>Medioppia</taxon>
    </lineage>
</organism>
<evidence type="ECO:0000256" key="2">
    <source>
        <dbReference type="ARBA" id="ARBA00005364"/>
    </source>
</evidence>
<evidence type="ECO:0000256" key="5">
    <source>
        <dbReference type="ARBA" id="ARBA00022538"/>
    </source>
</evidence>
<evidence type="ECO:0000256" key="11">
    <source>
        <dbReference type="ARBA" id="ARBA00022837"/>
    </source>
</evidence>
<feature type="transmembrane region" description="Helical" evidence="22">
    <location>
        <begin position="240"/>
        <end position="259"/>
    </location>
</feature>
<dbReference type="GO" id="GO:0005262">
    <property type="term" value="F:calcium channel activity"/>
    <property type="evidence" value="ECO:0007669"/>
    <property type="project" value="TreeGrafter"/>
</dbReference>